<dbReference type="Proteomes" id="UP000222106">
    <property type="component" value="Unassembled WGS sequence"/>
</dbReference>
<gene>
    <name evidence="3" type="ORF">ATJ97_0841</name>
</gene>
<dbReference type="SUPFAM" id="SSF51735">
    <property type="entry name" value="NAD(P)-binding Rossmann-fold domains"/>
    <property type="match status" value="1"/>
</dbReference>
<dbReference type="PANTHER" id="PTHR44196">
    <property type="entry name" value="DEHYDROGENASE/REDUCTASE SDR FAMILY MEMBER 7B"/>
    <property type="match status" value="1"/>
</dbReference>
<accession>A0A2A9EHH8</accession>
<dbReference type="RefSeq" id="WP_245862101.1">
    <property type="nucleotide sequence ID" value="NZ_PDJI01000004.1"/>
</dbReference>
<evidence type="ECO:0000256" key="2">
    <source>
        <dbReference type="ARBA" id="ARBA00023002"/>
    </source>
</evidence>
<evidence type="ECO:0000256" key="1">
    <source>
        <dbReference type="ARBA" id="ARBA00006484"/>
    </source>
</evidence>
<dbReference type="PANTHER" id="PTHR44196:SF1">
    <property type="entry name" value="DEHYDROGENASE_REDUCTASE SDR FAMILY MEMBER 7B"/>
    <property type="match status" value="1"/>
</dbReference>
<dbReference type="GO" id="GO:0016020">
    <property type="term" value="C:membrane"/>
    <property type="evidence" value="ECO:0007669"/>
    <property type="project" value="TreeGrafter"/>
</dbReference>
<dbReference type="Gene3D" id="3.40.50.720">
    <property type="entry name" value="NAD(P)-binding Rossmann-like Domain"/>
    <property type="match status" value="1"/>
</dbReference>
<evidence type="ECO:0000313" key="3">
    <source>
        <dbReference type="EMBL" id="PFG38364.1"/>
    </source>
</evidence>
<evidence type="ECO:0000313" key="4">
    <source>
        <dbReference type="Proteomes" id="UP000222106"/>
    </source>
</evidence>
<dbReference type="EMBL" id="PDJI01000004">
    <property type="protein sequence ID" value="PFG38364.1"/>
    <property type="molecule type" value="Genomic_DNA"/>
</dbReference>
<dbReference type="InterPro" id="IPR002347">
    <property type="entry name" value="SDR_fam"/>
</dbReference>
<keyword evidence="2" id="KW-0560">Oxidoreductase</keyword>
<dbReference type="Pfam" id="PF00106">
    <property type="entry name" value="adh_short"/>
    <property type="match status" value="1"/>
</dbReference>
<reference evidence="3 4" key="1">
    <citation type="submission" date="2017-10" db="EMBL/GenBank/DDBJ databases">
        <title>Sequencing the genomes of 1000 actinobacteria strains.</title>
        <authorList>
            <person name="Klenk H.-P."/>
        </authorList>
    </citation>
    <scope>NUCLEOTIDE SEQUENCE [LARGE SCALE GENOMIC DNA]</scope>
    <source>
        <strain evidence="3 4">DSM 21838</strain>
    </source>
</reference>
<comment type="caution">
    <text evidence="3">The sequence shown here is derived from an EMBL/GenBank/DDBJ whole genome shotgun (WGS) entry which is preliminary data.</text>
</comment>
<dbReference type="AlphaFoldDB" id="A0A2A9EHH8"/>
<comment type="similarity">
    <text evidence="1">Belongs to the short-chain dehydrogenases/reductases (SDR) family.</text>
</comment>
<name>A0A2A9EHH8_9MICO</name>
<dbReference type="PRINTS" id="PR00081">
    <property type="entry name" value="GDHRDH"/>
</dbReference>
<organism evidence="3 4">
    <name type="scientific">Georgenia soli</name>
    <dbReference type="NCBI Taxonomy" id="638953"/>
    <lineage>
        <taxon>Bacteria</taxon>
        <taxon>Bacillati</taxon>
        <taxon>Actinomycetota</taxon>
        <taxon>Actinomycetes</taxon>
        <taxon>Micrococcales</taxon>
        <taxon>Bogoriellaceae</taxon>
        <taxon>Georgenia</taxon>
    </lineage>
</organism>
<keyword evidence="4" id="KW-1185">Reference proteome</keyword>
<protein>
    <submittedName>
        <fullName evidence="3">NADP-dependent 3-hydroxy acid dehydrogenase YdfG</fullName>
    </submittedName>
</protein>
<sequence>MPETSAGGAQLPARDLRADATAAAVPPARTALVTGASRGIGRSLAVGLARAGLDVGVLARDGDRLAEVAREIEGLGRRAVAVVADVTDAAAVDTAVADVEERLGPIDLLVNNAGRIDTEVPLWEADREEWWSVMETNVRGPFLLARAVVPGMLARGGGRVVNLNSGAGTRDSADATAYYASKTALFRIGGALHEAGFDRGLRAFELAPGVVVTDMTRSMRSHENRTEWTDVAEVVELAVMIARGGLDELSGRYLRAGTDTPASLRFQLGLGEPDDAVRRLRVADWPG</sequence>
<dbReference type="InterPro" id="IPR036291">
    <property type="entry name" value="NAD(P)-bd_dom_sf"/>
</dbReference>
<dbReference type="CDD" id="cd05233">
    <property type="entry name" value="SDR_c"/>
    <property type="match status" value="1"/>
</dbReference>
<dbReference type="GO" id="GO:0016491">
    <property type="term" value="F:oxidoreductase activity"/>
    <property type="evidence" value="ECO:0007669"/>
    <property type="project" value="UniProtKB-KW"/>
</dbReference>
<proteinExistence type="inferred from homology"/>